<dbReference type="GO" id="GO:0003676">
    <property type="term" value="F:nucleic acid binding"/>
    <property type="evidence" value="ECO:0007669"/>
    <property type="project" value="InterPro"/>
</dbReference>
<dbReference type="InterPro" id="IPR003156">
    <property type="entry name" value="DHHA1_dom"/>
</dbReference>
<dbReference type="InterPro" id="IPR001667">
    <property type="entry name" value="DDH_dom"/>
</dbReference>
<reference evidence="4" key="1">
    <citation type="submission" date="2020-07" db="EMBL/GenBank/DDBJ databases">
        <title>Complete genome sequencing of Clostridia bacterium strain 12CBH8.</title>
        <authorList>
            <person name="Sakamoto M."/>
            <person name="Murakami T."/>
            <person name="Mori H."/>
        </authorList>
    </citation>
    <scope>NUCLEOTIDE SEQUENCE [LARGE SCALE GENOMIC DNA]</scope>
    <source>
        <strain evidence="4">12CBH8</strain>
    </source>
</reference>
<dbReference type="PANTHER" id="PTHR47618:SF1">
    <property type="entry name" value="BIFUNCTIONAL OLIGORIBONUCLEASE AND PAP PHOSPHATASE NRNA"/>
    <property type="match status" value="1"/>
</dbReference>
<evidence type="ECO:0000313" key="4">
    <source>
        <dbReference type="Proteomes" id="UP000593890"/>
    </source>
</evidence>
<dbReference type="Gene3D" id="3.10.310.30">
    <property type="match status" value="1"/>
</dbReference>
<gene>
    <name evidence="3" type="ORF">C12CBH8_22510</name>
</gene>
<evidence type="ECO:0000259" key="1">
    <source>
        <dbReference type="Pfam" id="PF01368"/>
    </source>
</evidence>
<dbReference type="Pfam" id="PF02272">
    <property type="entry name" value="DHHA1"/>
    <property type="match status" value="1"/>
</dbReference>
<accession>A0A7I8D7C6</accession>
<dbReference type="Gene3D" id="3.90.1640.10">
    <property type="entry name" value="inorganic pyrophosphatase (n-terminal core)"/>
    <property type="match status" value="1"/>
</dbReference>
<organism evidence="3 4">
    <name type="scientific">Solibaculum mannosilyticum</name>
    <dbReference type="NCBI Taxonomy" id="2780922"/>
    <lineage>
        <taxon>Bacteria</taxon>
        <taxon>Bacillati</taxon>
        <taxon>Bacillota</taxon>
        <taxon>Clostridia</taxon>
        <taxon>Eubacteriales</taxon>
        <taxon>Oscillospiraceae</taxon>
        <taxon>Solibaculum</taxon>
    </lineage>
</organism>
<protein>
    <submittedName>
        <fullName evidence="3">Phosphoesterase</fullName>
    </submittedName>
</protein>
<dbReference type="AlphaFoldDB" id="A0A7I8D7C6"/>
<feature type="domain" description="DHHA1" evidence="2">
    <location>
        <begin position="227"/>
        <end position="305"/>
    </location>
</feature>
<evidence type="ECO:0000313" key="3">
    <source>
        <dbReference type="EMBL" id="BCI61612.1"/>
    </source>
</evidence>
<keyword evidence="4" id="KW-1185">Reference proteome</keyword>
<dbReference type="KEGG" id="sman:C12CBH8_22510"/>
<evidence type="ECO:0000259" key="2">
    <source>
        <dbReference type="Pfam" id="PF02272"/>
    </source>
</evidence>
<name>A0A7I8D7C6_9FIRM</name>
<dbReference type="InterPro" id="IPR038763">
    <property type="entry name" value="DHH_sf"/>
</dbReference>
<dbReference type="RefSeq" id="WP_099322896.1">
    <property type="nucleotide sequence ID" value="NZ_AP023321.1"/>
</dbReference>
<dbReference type="InterPro" id="IPR051319">
    <property type="entry name" value="Oligoribo/pAp-PDE_c-di-AMP_PDE"/>
</dbReference>
<dbReference type="SUPFAM" id="SSF64182">
    <property type="entry name" value="DHH phosphoesterases"/>
    <property type="match status" value="1"/>
</dbReference>
<sequence>MKILTSDAAEMLQSADDILILTHQSPDGDTLGSGFAICRALRRLGKRAQVVCSDQIPHKYAYLWEGLDSQQFTPKFILAVDVADPKLLGNKLSVYADKVDLCIDHHGSNTQYAKHLLLEECAATCEMIYGVIGAMGVELDRAMAEDLYTGISTDTGCFRYSNTTVRTHLIAAKLLGLGIDAYAINRAMFEIKSPSFFALRKLALDSMETYFDGHCALIYITYQNMQSTSAQQEDLDGLTAIPRQMEGVDIGVILKEKEPGAWKISVRTGEPYNASALCSKLGGGGHARAAGCALTGTAQQVRDQMLPVLAEALGVSL</sequence>
<dbReference type="Pfam" id="PF01368">
    <property type="entry name" value="DHH"/>
    <property type="match status" value="1"/>
</dbReference>
<dbReference type="Proteomes" id="UP000593890">
    <property type="component" value="Chromosome"/>
</dbReference>
<dbReference type="PANTHER" id="PTHR47618">
    <property type="entry name" value="BIFUNCTIONAL OLIGORIBONUCLEASE AND PAP PHOSPHATASE NRNA"/>
    <property type="match status" value="1"/>
</dbReference>
<feature type="domain" description="DDH" evidence="1">
    <location>
        <begin position="18"/>
        <end position="151"/>
    </location>
</feature>
<proteinExistence type="predicted"/>
<dbReference type="EMBL" id="AP023321">
    <property type="protein sequence ID" value="BCI61612.1"/>
    <property type="molecule type" value="Genomic_DNA"/>
</dbReference>